<evidence type="ECO:0000256" key="2">
    <source>
        <dbReference type="ARBA" id="ARBA00022630"/>
    </source>
</evidence>
<comment type="similarity">
    <text evidence="1">Belongs to the oxygen-dependent FAD-linked oxidoreductase family.</text>
</comment>
<dbReference type="AlphaFoldDB" id="A0A9Q0AWY6"/>
<keyword evidence="3" id="KW-0274">FAD</keyword>
<dbReference type="GO" id="GO:0071949">
    <property type="term" value="F:FAD binding"/>
    <property type="evidence" value="ECO:0007669"/>
    <property type="project" value="InterPro"/>
</dbReference>
<evidence type="ECO:0000256" key="3">
    <source>
        <dbReference type="ARBA" id="ARBA00022827"/>
    </source>
</evidence>
<dbReference type="PROSITE" id="PS51387">
    <property type="entry name" value="FAD_PCMH"/>
    <property type="match status" value="1"/>
</dbReference>
<dbReference type="EMBL" id="JAFIMR010000001">
    <property type="protein sequence ID" value="KAI1881685.1"/>
    <property type="molecule type" value="Genomic_DNA"/>
</dbReference>
<dbReference type="PANTHER" id="PTHR42973:SF53">
    <property type="entry name" value="FAD-BINDING PCMH-TYPE DOMAIN-CONTAINING PROTEIN-RELATED"/>
    <property type="match status" value="1"/>
</dbReference>
<evidence type="ECO:0000259" key="5">
    <source>
        <dbReference type="PROSITE" id="PS51387"/>
    </source>
</evidence>
<keyword evidence="4" id="KW-0560">Oxidoreductase</keyword>
<evidence type="ECO:0000313" key="7">
    <source>
        <dbReference type="Proteomes" id="UP000829685"/>
    </source>
</evidence>
<dbReference type="Pfam" id="PF01565">
    <property type="entry name" value="FAD_binding_4"/>
    <property type="match status" value="1"/>
</dbReference>
<accession>A0A9Q0AWY6</accession>
<dbReference type="PANTHER" id="PTHR42973">
    <property type="entry name" value="BINDING OXIDOREDUCTASE, PUTATIVE (AFU_ORTHOLOGUE AFUA_1G17690)-RELATED"/>
    <property type="match status" value="1"/>
</dbReference>
<reference evidence="6" key="1">
    <citation type="submission" date="2021-03" db="EMBL/GenBank/DDBJ databases">
        <title>Revisited historic fungal species revealed as producer of novel bioactive compounds through whole genome sequencing and comparative genomics.</title>
        <authorList>
            <person name="Vignolle G.A."/>
            <person name="Hochenegger N."/>
            <person name="Mach R.L."/>
            <person name="Mach-Aigner A.R."/>
            <person name="Javad Rahimi M."/>
            <person name="Salim K.A."/>
            <person name="Chan C.M."/>
            <person name="Lim L.B.L."/>
            <person name="Cai F."/>
            <person name="Druzhinina I.S."/>
            <person name="U'Ren J.M."/>
            <person name="Derntl C."/>
        </authorList>
    </citation>
    <scope>NUCLEOTIDE SEQUENCE</scope>
    <source>
        <strain evidence="6">TUCIM 5799</strain>
    </source>
</reference>
<feature type="domain" description="FAD-binding PCMH-type" evidence="5">
    <location>
        <begin position="42"/>
        <end position="214"/>
    </location>
</feature>
<dbReference type="Gene3D" id="3.30.465.10">
    <property type="match status" value="1"/>
</dbReference>
<dbReference type="Proteomes" id="UP000829685">
    <property type="component" value="Unassembled WGS sequence"/>
</dbReference>
<proteinExistence type="inferred from homology"/>
<dbReference type="InterPro" id="IPR050416">
    <property type="entry name" value="FAD-linked_Oxidoreductase"/>
</dbReference>
<keyword evidence="7" id="KW-1185">Reference proteome</keyword>
<evidence type="ECO:0000256" key="1">
    <source>
        <dbReference type="ARBA" id="ARBA00005466"/>
    </source>
</evidence>
<dbReference type="InterPro" id="IPR036318">
    <property type="entry name" value="FAD-bd_PCMH-like_sf"/>
</dbReference>
<protein>
    <recommendedName>
        <fullName evidence="5">FAD-binding PCMH-type domain-containing protein</fullName>
    </recommendedName>
</protein>
<dbReference type="InterPro" id="IPR016166">
    <property type="entry name" value="FAD-bd_PCMH"/>
</dbReference>
<gene>
    <name evidence="6" type="ORF">JX265_000511</name>
</gene>
<sequence length="483" mass="52985">MSLDARLDAIEKLTSAGLGSLIVHPGDALYDGRIASYWSKSQHVRPWFIVRPKTSDEVSRLLTALISCPDCKFAVRSGGHTVWTGGSNIADGVTVDLGAMNEIVYNQDTKIASIQPGARWIQVYEELDKHGVVVAGGRDGNVGVGGYLTGGGISWFLPRFGFSCNQVVNFEVVLAGGGIVQANREKNPDLYQVLKGASGNFGIVTRVDLLTFVEPLIWGGTRLTNKSTTAIHIKALIDFTANLQRQPENHCGVGWSYQPDFNDIVCLQFMSNTKGVERPAAFEQWLRLPAMVDTTERVTVAVRAKHAEEPDGYYTTWLTSLIKNNEATVAEIVVKHNEMVEKLKSKFPSSSDFWTLALFQPMPGFIGKLGRELGGNIMGLDRIEDDALLVLTGVHVKEASMFEIGDALCKELHYQIDSLTRKNGTTLDWVYVNYADASQDPFRYVGHENVAKIKAAAQKYDPSGVFQTRCLGGFKISQSKASG</sequence>
<dbReference type="GO" id="GO:0016491">
    <property type="term" value="F:oxidoreductase activity"/>
    <property type="evidence" value="ECO:0007669"/>
    <property type="project" value="UniProtKB-KW"/>
</dbReference>
<dbReference type="InterPro" id="IPR006094">
    <property type="entry name" value="Oxid_FAD_bind_N"/>
</dbReference>
<evidence type="ECO:0000313" key="6">
    <source>
        <dbReference type="EMBL" id="KAI1881685.1"/>
    </source>
</evidence>
<dbReference type="SUPFAM" id="SSF56176">
    <property type="entry name" value="FAD-binding/transporter-associated domain-like"/>
    <property type="match status" value="1"/>
</dbReference>
<keyword evidence="2" id="KW-0285">Flavoprotein</keyword>
<comment type="caution">
    <text evidence="6">The sequence shown here is derived from an EMBL/GenBank/DDBJ whole genome shotgun (WGS) entry which is preliminary data.</text>
</comment>
<dbReference type="InterPro" id="IPR016169">
    <property type="entry name" value="FAD-bd_PCMH_sub2"/>
</dbReference>
<name>A0A9Q0AWY6_9PEZI</name>
<evidence type="ECO:0000256" key="4">
    <source>
        <dbReference type="ARBA" id="ARBA00023002"/>
    </source>
</evidence>
<organism evidence="6 7">
    <name type="scientific">Neoarthrinium moseri</name>
    <dbReference type="NCBI Taxonomy" id="1658444"/>
    <lineage>
        <taxon>Eukaryota</taxon>
        <taxon>Fungi</taxon>
        <taxon>Dikarya</taxon>
        <taxon>Ascomycota</taxon>
        <taxon>Pezizomycotina</taxon>
        <taxon>Sordariomycetes</taxon>
        <taxon>Xylariomycetidae</taxon>
        <taxon>Amphisphaeriales</taxon>
        <taxon>Apiosporaceae</taxon>
        <taxon>Neoarthrinium</taxon>
    </lineage>
</organism>